<dbReference type="HAMAP" id="MF_00454">
    <property type="entry name" value="FluC"/>
    <property type="match status" value="1"/>
</dbReference>
<accession>A0A061QXN3</accession>
<evidence type="ECO:0000256" key="3">
    <source>
        <dbReference type="ARBA" id="ARBA00022475"/>
    </source>
</evidence>
<protein>
    <recommendedName>
        <fullName evidence="11">Fluoride ion transporter CrcB</fullName>
    </recommendedName>
</protein>
<comment type="function">
    <text evidence="1">Fluoride channel required for the rapid expulsion of cytoplasmic fluoride.</text>
</comment>
<evidence type="ECO:0000256" key="4">
    <source>
        <dbReference type="ARBA" id="ARBA00022692"/>
    </source>
</evidence>
<proteinExistence type="inferred from homology"/>
<feature type="non-terminal residue" evidence="10">
    <location>
        <position position="1"/>
    </location>
</feature>
<keyword evidence="5 9" id="KW-1133">Transmembrane helix</keyword>
<feature type="transmembrane region" description="Helical" evidence="9">
    <location>
        <begin position="91"/>
        <end position="116"/>
    </location>
</feature>
<dbReference type="EMBL" id="GBEZ01023707">
    <property type="protein sequence ID" value="JAC63200.1"/>
    <property type="molecule type" value="Transcribed_RNA"/>
</dbReference>
<evidence type="ECO:0000313" key="10">
    <source>
        <dbReference type="EMBL" id="JAC63200.1"/>
    </source>
</evidence>
<organism evidence="10">
    <name type="scientific">Tetraselmis sp. GSL018</name>
    <dbReference type="NCBI Taxonomy" id="582737"/>
    <lineage>
        <taxon>Eukaryota</taxon>
        <taxon>Viridiplantae</taxon>
        <taxon>Chlorophyta</taxon>
        <taxon>core chlorophytes</taxon>
        <taxon>Chlorodendrophyceae</taxon>
        <taxon>Chlorodendrales</taxon>
        <taxon>Chlorodendraceae</taxon>
        <taxon>Tetraselmis</taxon>
    </lineage>
</organism>
<feature type="transmembrane region" description="Helical" evidence="9">
    <location>
        <begin position="32"/>
        <end position="51"/>
    </location>
</feature>
<comment type="subcellular location">
    <subcellularLocation>
        <location evidence="2">Cell membrane</location>
        <topology evidence="2">Multi-pass membrane protein</topology>
    </subcellularLocation>
</comment>
<dbReference type="PANTHER" id="PTHR28259:SF1">
    <property type="entry name" value="FLUORIDE EXPORT PROTEIN 1-RELATED"/>
    <property type="match status" value="1"/>
</dbReference>
<sequence>RTVVISTGAAAGAVLRHLLQTSLNTLWPKGTLIANLAGCFTAGVLWPFFHLWRSGTQLLFLTGFLGSLTTLSSFSLETVLLVEKRHSLLGFYYLSTTVAGSLVACAVGCATGRWLLMR</sequence>
<name>A0A061QXN3_9CHLO</name>
<dbReference type="PANTHER" id="PTHR28259">
    <property type="entry name" value="FLUORIDE EXPORT PROTEIN 1-RELATED"/>
    <property type="match status" value="1"/>
</dbReference>
<dbReference type="GO" id="GO:0005886">
    <property type="term" value="C:plasma membrane"/>
    <property type="evidence" value="ECO:0007669"/>
    <property type="project" value="UniProtKB-SubCell"/>
</dbReference>
<feature type="transmembrane region" description="Helical" evidence="9">
    <location>
        <begin position="58"/>
        <end position="76"/>
    </location>
</feature>
<evidence type="ECO:0008006" key="11">
    <source>
        <dbReference type="Google" id="ProtNLM"/>
    </source>
</evidence>
<evidence type="ECO:0000256" key="8">
    <source>
        <dbReference type="ARBA" id="ARBA00035585"/>
    </source>
</evidence>
<evidence type="ECO:0000256" key="7">
    <source>
        <dbReference type="ARBA" id="ARBA00035120"/>
    </source>
</evidence>
<evidence type="ECO:0000256" key="6">
    <source>
        <dbReference type="ARBA" id="ARBA00023136"/>
    </source>
</evidence>
<gene>
    <name evidence="10" type="ORF">TSPGSL018_21222</name>
</gene>
<reference evidence="10" key="1">
    <citation type="submission" date="2014-05" db="EMBL/GenBank/DDBJ databases">
        <title>The transcriptome of the halophilic microalga Tetraselmis sp. GSL018 isolated from the Great Salt Lake, Utah.</title>
        <authorList>
            <person name="Jinkerson R.E."/>
            <person name="D'Adamo S."/>
            <person name="Posewitz M.C."/>
        </authorList>
    </citation>
    <scope>NUCLEOTIDE SEQUENCE</scope>
    <source>
        <strain evidence="10">GSL018</strain>
    </source>
</reference>
<comment type="similarity">
    <text evidence="7">Belongs to the fluoride channel Fluc/FEX (TC 1.A.43) family.</text>
</comment>
<dbReference type="Pfam" id="PF02537">
    <property type="entry name" value="CRCB"/>
    <property type="match status" value="1"/>
</dbReference>
<evidence type="ECO:0000256" key="1">
    <source>
        <dbReference type="ARBA" id="ARBA00002598"/>
    </source>
</evidence>
<keyword evidence="6 9" id="KW-0472">Membrane</keyword>
<evidence type="ECO:0000256" key="2">
    <source>
        <dbReference type="ARBA" id="ARBA00004651"/>
    </source>
</evidence>
<keyword evidence="3" id="KW-1003">Cell membrane</keyword>
<evidence type="ECO:0000256" key="5">
    <source>
        <dbReference type="ARBA" id="ARBA00022989"/>
    </source>
</evidence>
<keyword evidence="4 9" id="KW-0812">Transmembrane</keyword>
<comment type="catalytic activity">
    <reaction evidence="8">
        <text>fluoride(in) = fluoride(out)</text>
        <dbReference type="Rhea" id="RHEA:76159"/>
        <dbReference type="ChEBI" id="CHEBI:17051"/>
    </reaction>
    <physiologicalReaction direction="left-to-right" evidence="8">
        <dbReference type="Rhea" id="RHEA:76160"/>
    </physiologicalReaction>
</comment>
<dbReference type="InterPro" id="IPR003691">
    <property type="entry name" value="FluC"/>
</dbReference>
<dbReference type="AlphaFoldDB" id="A0A061QXN3"/>
<evidence type="ECO:0000256" key="9">
    <source>
        <dbReference type="SAM" id="Phobius"/>
    </source>
</evidence>
<dbReference type="GO" id="GO:1903425">
    <property type="term" value="F:fluoride transmembrane transporter activity"/>
    <property type="evidence" value="ECO:0007669"/>
    <property type="project" value="TreeGrafter"/>
</dbReference>